<gene>
    <name evidence="1" type="ORF">HAX54_047150</name>
</gene>
<comment type="caution">
    <text evidence="1">The sequence shown here is derived from an EMBL/GenBank/DDBJ whole genome shotgun (WGS) entry which is preliminary data.</text>
</comment>
<feature type="non-terminal residue" evidence="1">
    <location>
        <position position="81"/>
    </location>
</feature>
<protein>
    <submittedName>
        <fullName evidence="1">Uncharacterized protein</fullName>
    </submittedName>
</protein>
<sequence>LLGMSGHCAIGRDTTFIATQVGVTRTLARRKAYRSTARTRRHTSWHASRARTYLHDTLPNVAVSCRGTLRGTIMAFPCFLH</sequence>
<feature type="non-terminal residue" evidence="1">
    <location>
        <position position="1"/>
    </location>
</feature>
<organism evidence="1 2">
    <name type="scientific">Datura stramonium</name>
    <name type="common">Jimsonweed</name>
    <name type="synonym">Common thornapple</name>
    <dbReference type="NCBI Taxonomy" id="4076"/>
    <lineage>
        <taxon>Eukaryota</taxon>
        <taxon>Viridiplantae</taxon>
        <taxon>Streptophyta</taxon>
        <taxon>Embryophyta</taxon>
        <taxon>Tracheophyta</taxon>
        <taxon>Spermatophyta</taxon>
        <taxon>Magnoliopsida</taxon>
        <taxon>eudicotyledons</taxon>
        <taxon>Gunneridae</taxon>
        <taxon>Pentapetalae</taxon>
        <taxon>asterids</taxon>
        <taxon>lamiids</taxon>
        <taxon>Solanales</taxon>
        <taxon>Solanaceae</taxon>
        <taxon>Solanoideae</taxon>
        <taxon>Datureae</taxon>
        <taxon>Datura</taxon>
    </lineage>
</organism>
<name>A0ABS8SSJ3_DATST</name>
<evidence type="ECO:0000313" key="1">
    <source>
        <dbReference type="EMBL" id="MCD7461803.1"/>
    </source>
</evidence>
<proteinExistence type="predicted"/>
<dbReference type="EMBL" id="JACEIK010000756">
    <property type="protein sequence ID" value="MCD7461803.1"/>
    <property type="molecule type" value="Genomic_DNA"/>
</dbReference>
<dbReference type="Proteomes" id="UP000823775">
    <property type="component" value="Unassembled WGS sequence"/>
</dbReference>
<reference evidence="1 2" key="1">
    <citation type="journal article" date="2021" name="BMC Genomics">
        <title>Datura genome reveals duplications of psychoactive alkaloid biosynthetic genes and high mutation rate following tissue culture.</title>
        <authorList>
            <person name="Rajewski A."/>
            <person name="Carter-House D."/>
            <person name="Stajich J."/>
            <person name="Litt A."/>
        </authorList>
    </citation>
    <scope>NUCLEOTIDE SEQUENCE [LARGE SCALE GENOMIC DNA]</scope>
    <source>
        <strain evidence="1">AR-01</strain>
    </source>
</reference>
<keyword evidence="2" id="KW-1185">Reference proteome</keyword>
<accession>A0ABS8SSJ3</accession>
<evidence type="ECO:0000313" key="2">
    <source>
        <dbReference type="Proteomes" id="UP000823775"/>
    </source>
</evidence>